<gene>
    <name evidence="1" type="ORF">AVEN_72874_1</name>
</gene>
<evidence type="ECO:0000313" key="2">
    <source>
        <dbReference type="Proteomes" id="UP000499080"/>
    </source>
</evidence>
<accession>A0A4Y2LQH7</accession>
<reference evidence="1 2" key="1">
    <citation type="journal article" date="2019" name="Sci. Rep.">
        <title>Orb-weaving spider Araneus ventricosus genome elucidates the spidroin gene catalogue.</title>
        <authorList>
            <person name="Kono N."/>
            <person name="Nakamura H."/>
            <person name="Ohtoshi R."/>
            <person name="Moran D.A.P."/>
            <person name="Shinohara A."/>
            <person name="Yoshida Y."/>
            <person name="Fujiwara M."/>
            <person name="Mori M."/>
            <person name="Tomita M."/>
            <person name="Arakawa K."/>
        </authorList>
    </citation>
    <scope>NUCLEOTIDE SEQUENCE [LARGE SCALE GENOMIC DNA]</scope>
</reference>
<organism evidence="1 2">
    <name type="scientific">Araneus ventricosus</name>
    <name type="common">Orbweaver spider</name>
    <name type="synonym">Epeira ventricosa</name>
    <dbReference type="NCBI Taxonomy" id="182803"/>
    <lineage>
        <taxon>Eukaryota</taxon>
        <taxon>Metazoa</taxon>
        <taxon>Ecdysozoa</taxon>
        <taxon>Arthropoda</taxon>
        <taxon>Chelicerata</taxon>
        <taxon>Arachnida</taxon>
        <taxon>Araneae</taxon>
        <taxon>Araneomorphae</taxon>
        <taxon>Entelegynae</taxon>
        <taxon>Araneoidea</taxon>
        <taxon>Araneidae</taxon>
        <taxon>Araneus</taxon>
    </lineage>
</organism>
<name>A0A4Y2LQH7_ARAVE</name>
<evidence type="ECO:0000313" key="1">
    <source>
        <dbReference type="EMBL" id="GBN16988.1"/>
    </source>
</evidence>
<proteinExistence type="predicted"/>
<dbReference type="AlphaFoldDB" id="A0A4Y2LQH7"/>
<comment type="caution">
    <text evidence="1">The sequence shown here is derived from an EMBL/GenBank/DDBJ whole genome shotgun (WGS) entry which is preliminary data.</text>
</comment>
<protein>
    <submittedName>
        <fullName evidence="1">Uncharacterized protein</fullName>
    </submittedName>
</protein>
<sequence length="247" mass="27011">MAVGDGSPGGIIDFWWSSGDTPCHGWVKGILVAPRQSALLGQPRVQVCASSPQQISMTISSFLLIVTLTFAFQPETFLQKISSSLSFSKSPKKVLLSSPCISHFESPGEDRQTAKFFKRAKAQLEFNFSSQGKPTSPSGISVVKASKDYPTFYPIRTRLPLSLTKERVSSLIGKKGFLENLVFATCHNGQEEGVFWSSGEDFAGQPRPHNKETDLLVRTRALKGGGRKDAAVLFLQLHAGVLYTTRN</sequence>
<dbReference type="Proteomes" id="UP000499080">
    <property type="component" value="Unassembled WGS sequence"/>
</dbReference>
<keyword evidence="2" id="KW-1185">Reference proteome</keyword>
<dbReference type="EMBL" id="BGPR01006210">
    <property type="protein sequence ID" value="GBN16988.1"/>
    <property type="molecule type" value="Genomic_DNA"/>
</dbReference>